<keyword evidence="3" id="KW-1185">Reference proteome</keyword>
<evidence type="ECO:0000313" key="2">
    <source>
        <dbReference type="EMBL" id="ORY33524.1"/>
    </source>
</evidence>
<feature type="region of interest" description="Disordered" evidence="1">
    <location>
        <begin position="71"/>
        <end position="97"/>
    </location>
</feature>
<accession>A0A1Y2BFD9</accession>
<dbReference type="EMBL" id="MCGO01000067">
    <property type="protein sequence ID" value="ORY33524.1"/>
    <property type="molecule type" value="Genomic_DNA"/>
</dbReference>
<sequence>MDSRALAALGRKAESASGRRLGNVAIKSPIEQNFTHGTLPSGAYRQFNIEKGRVLSVQEWFDLCGDKTYAAPSTSTAASTSTSSLQPATQQATPLKKRVRKCKVALNPQEEPVQPQIALAADQVVSESVSSINHSDADTPPPPTCSATPYLQLPLICCTALRS</sequence>
<evidence type="ECO:0000256" key="1">
    <source>
        <dbReference type="SAM" id="MobiDB-lite"/>
    </source>
</evidence>
<protein>
    <submittedName>
        <fullName evidence="2">Uncharacterized protein</fullName>
    </submittedName>
</protein>
<feature type="compositionally biased region" description="Low complexity" evidence="1">
    <location>
        <begin position="71"/>
        <end position="93"/>
    </location>
</feature>
<name>A0A1Y2BFD9_9FUNG</name>
<dbReference type="AlphaFoldDB" id="A0A1Y2BFD9"/>
<dbReference type="Proteomes" id="UP000193642">
    <property type="component" value="Unassembled WGS sequence"/>
</dbReference>
<gene>
    <name evidence="2" type="ORF">BCR33DRAFT_743739</name>
</gene>
<organism evidence="2 3">
    <name type="scientific">Rhizoclosmatium globosum</name>
    <dbReference type="NCBI Taxonomy" id="329046"/>
    <lineage>
        <taxon>Eukaryota</taxon>
        <taxon>Fungi</taxon>
        <taxon>Fungi incertae sedis</taxon>
        <taxon>Chytridiomycota</taxon>
        <taxon>Chytridiomycota incertae sedis</taxon>
        <taxon>Chytridiomycetes</taxon>
        <taxon>Chytridiales</taxon>
        <taxon>Chytriomycetaceae</taxon>
        <taxon>Rhizoclosmatium</taxon>
    </lineage>
</organism>
<comment type="caution">
    <text evidence="2">The sequence shown here is derived from an EMBL/GenBank/DDBJ whole genome shotgun (WGS) entry which is preliminary data.</text>
</comment>
<evidence type="ECO:0000313" key="3">
    <source>
        <dbReference type="Proteomes" id="UP000193642"/>
    </source>
</evidence>
<proteinExistence type="predicted"/>
<reference evidence="2 3" key="1">
    <citation type="submission" date="2016-07" db="EMBL/GenBank/DDBJ databases">
        <title>Pervasive Adenine N6-methylation of Active Genes in Fungi.</title>
        <authorList>
            <consortium name="DOE Joint Genome Institute"/>
            <person name="Mondo S.J."/>
            <person name="Dannebaum R.O."/>
            <person name="Kuo R.C."/>
            <person name="Labutti K."/>
            <person name="Haridas S."/>
            <person name="Kuo A."/>
            <person name="Salamov A."/>
            <person name="Ahrendt S.R."/>
            <person name="Lipzen A."/>
            <person name="Sullivan W."/>
            <person name="Andreopoulos W.B."/>
            <person name="Clum A."/>
            <person name="Lindquist E."/>
            <person name="Daum C."/>
            <person name="Ramamoorthy G.K."/>
            <person name="Gryganskyi A."/>
            <person name="Culley D."/>
            <person name="Magnuson J.K."/>
            <person name="James T.Y."/>
            <person name="O'Malley M.A."/>
            <person name="Stajich J.E."/>
            <person name="Spatafora J.W."/>
            <person name="Visel A."/>
            <person name="Grigoriev I.V."/>
        </authorList>
    </citation>
    <scope>NUCLEOTIDE SEQUENCE [LARGE SCALE GENOMIC DNA]</scope>
    <source>
        <strain evidence="2 3">JEL800</strain>
    </source>
</reference>